<evidence type="ECO:0000256" key="7">
    <source>
        <dbReference type="SAM" id="SignalP"/>
    </source>
</evidence>
<accession>G3TS29</accession>
<comment type="similarity">
    <text evidence="6">Belongs to the alpha/beta interferon family.</text>
</comment>
<dbReference type="GO" id="GO:0005125">
    <property type="term" value="F:cytokine activity"/>
    <property type="evidence" value="ECO:0007669"/>
    <property type="project" value="UniProtKB-KW"/>
</dbReference>
<keyword evidence="9" id="KW-1185">Reference proteome</keyword>
<dbReference type="SMART" id="SM00076">
    <property type="entry name" value="IFabd"/>
    <property type="match status" value="1"/>
</dbReference>
<dbReference type="FunFam" id="1.20.1250.10:FF:000001">
    <property type="entry name" value="Interferon alpha"/>
    <property type="match status" value="1"/>
</dbReference>
<evidence type="ECO:0000256" key="5">
    <source>
        <dbReference type="ARBA" id="ARBA00023157"/>
    </source>
</evidence>
<dbReference type="AlphaFoldDB" id="G3TS29"/>
<feature type="signal peptide" evidence="7">
    <location>
        <begin position="1"/>
        <end position="23"/>
    </location>
</feature>
<dbReference type="Pfam" id="PF00143">
    <property type="entry name" value="Interferon"/>
    <property type="match status" value="1"/>
</dbReference>
<evidence type="ECO:0000313" key="8">
    <source>
        <dbReference type="Ensembl" id="ENSLAFP00000018387.1"/>
    </source>
</evidence>
<dbReference type="GeneTree" id="ENSGT01000000214430"/>
<name>G3TS29_LOXAF</name>
<keyword evidence="5" id="KW-1015">Disulfide bond</keyword>
<dbReference type="STRING" id="9785.ENSLAFP00000018387"/>
<dbReference type="Proteomes" id="UP000007646">
    <property type="component" value="Unassembled WGS sequence"/>
</dbReference>
<dbReference type="PRINTS" id="PR00266">
    <property type="entry name" value="INTERFERONAB"/>
</dbReference>
<dbReference type="Ensembl" id="ENSLAFT00000035495.1">
    <property type="protein sequence ID" value="ENSLAFP00000018387.1"/>
    <property type="gene ID" value="ENSLAFG00000032702.1"/>
</dbReference>
<organism evidence="8 9">
    <name type="scientific">Loxodonta africana</name>
    <name type="common">African elephant</name>
    <dbReference type="NCBI Taxonomy" id="9785"/>
    <lineage>
        <taxon>Eukaryota</taxon>
        <taxon>Metazoa</taxon>
        <taxon>Chordata</taxon>
        <taxon>Craniata</taxon>
        <taxon>Vertebrata</taxon>
        <taxon>Euteleostomi</taxon>
        <taxon>Mammalia</taxon>
        <taxon>Eutheria</taxon>
        <taxon>Afrotheria</taxon>
        <taxon>Proboscidea</taxon>
        <taxon>Elephantidae</taxon>
        <taxon>Loxodonta</taxon>
    </lineage>
</organism>
<reference evidence="8 9" key="1">
    <citation type="submission" date="2009-06" db="EMBL/GenBank/DDBJ databases">
        <title>The Genome Sequence of Loxodonta africana (African elephant).</title>
        <authorList>
            <person name="Di Palma F."/>
            <person name="Heiman D."/>
            <person name="Young S."/>
            <person name="Johnson J."/>
            <person name="Lander E.S."/>
            <person name="Lindblad-Toh K."/>
        </authorList>
    </citation>
    <scope>NUCLEOTIDE SEQUENCE [LARGE SCALE GENOMIC DNA]</scope>
    <source>
        <strain evidence="8 9">Isolate ISIS603380</strain>
    </source>
</reference>
<keyword evidence="7" id="KW-0732">Signal</keyword>
<dbReference type="InterPro" id="IPR000471">
    <property type="entry name" value="Interferon_alpha/beta/delta"/>
</dbReference>
<dbReference type="SUPFAM" id="SSF47266">
    <property type="entry name" value="4-helical cytokines"/>
    <property type="match status" value="1"/>
</dbReference>
<evidence type="ECO:0000313" key="9">
    <source>
        <dbReference type="Proteomes" id="UP000007646"/>
    </source>
</evidence>
<evidence type="ECO:0000256" key="1">
    <source>
        <dbReference type="ARBA" id="ARBA00004613"/>
    </source>
</evidence>
<dbReference type="InParanoid" id="G3TS29"/>
<reference evidence="8" key="2">
    <citation type="submission" date="2025-08" db="UniProtKB">
        <authorList>
            <consortium name="Ensembl"/>
        </authorList>
    </citation>
    <scope>IDENTIFICATION</scope>
    <source>
        <strain evidence="8">Isolate ISIS603380</strain>
    </source>
</reference>
<reference evidence="8" key="3">
    <citation type="submission" date="2025-09" db="UniProtKB">
        <authorList>
            <consortium name="Ensembl"/>
        </authorList>
    </citation>
    <scope>IDENTIFICATION</scope>
    <source>
        <strain evidence="8">Isolate ISIS603380</strain>
    </source>
</reference>
<dbReference type="Gene3D" id="1.20.1250.10">
    <property type="match status" value="1"/>
</dbReference>
<protein>
    <submittedName>
        <fullName evidence="8">Uncharacterized protein</fullName>
    </submittedName>
</protein>
<keyword evidence="2 6" id="KW-0202">Cytokine</keyword>
<comment type="subcellular location">
    <subcellularLocation>
        <location evidence="1">Secreted</location>
    </subcellularLocation>
</comment>
<dbReference type="GO" id="GO:0005126">
    <property type="term" value="F:cytokine receptor binding"/>
    <property type="evidence" value="ECO:0007669"/>
    <property type="project" value="InterPro"/>
</dbReference>
<dbReference type="OMA" id="CALHPSH"/>
<evidence type="ECO:0000256" key="3">
    <source>
        <dbReference type="ARBA" id="ARBA00022525"/>
    </source>
</evidence>
<dbReference type="GO" id="GO:0051607">
    <property type="term" value="P:defense response to virus"/>
    <property type="evidence" value="ECO:0007669"/>
    <property type="project" value="UniProtKB-KW"/>
</dbReference>
<sequence>MALPISVLMALVMFCCRPACFWCCDLPLSHSNQETFTLLNQMERISLLSCLKDRTDFRFPQILMDMNQLEKTQAAVLLYEMLQQTFNLFSRSDSLEAWDETFLDKFLLGLYQQLNDLEICFEKERKVEQIPLGTENSVKSYFQGIGLYLKEKEHSLCWEVVRVEIRKCFLFINMLTVQIKNKC</sequence>
<dbReference type="PANTHER" id="PTHR11691:SF36">
    <property type="entry name" value="IFN-CHI1"/>
    <property type="match status" value="1"/>
</dbReference>
<dbReference type="PANTHER" id="PTHR11691">
    <property type="entry name" value="TYPE I INTERFERON"/>
    <property type="match status" value="1"/>
</dbReference>
<dbReference type="GO" id="GO:0005615">
    <property type="term" value="C:extracellular space"/>
    <property type="evidence" value="ECO:0007669"/>
    <property type="project" value="UniProtKB-KW"/>
</dbReference>
<dbReference type="HOGENOM" id="CLU_109427_1_0_1"/>
<dbReference type="InterPro" id="IPR009079">
    <property type="entry name" value="4_helix_cytokine-like_core"/>
</dbReference>
<dbReference type="eggNOG" id="ENOG502S65R">
    <property type="taxonomic scope" value="Eukaryota"/>
</dbReference>
<keyword evidence="3" id="KW-0964">Secreted</keyword>
<proteinExistence type="inferred from homology"/>
<evidence type="ECO:0000256" key="6">
    <source>
        <dbReference type="RuleBase" id="RU000436"/>
    </source>
</evidence>
<evidence type="ECO:0000256" key="2">
    <source>
        <dbReference type="ARBA" id="ARBA00022514"/>
    </source>
</evidence>
<evidence type="ECO:0000256" key="4">
    <source>
        <dbReference type="ARBA" id="ARBA00023118"/>
    </source>
</evidence>
<keyword evidence="4 6" id="KW-0051">Antiviral defense</keyword>
<feature type="chain" id="PRO_5003455808" evidence="7">
    <location>
        <begin position="24"/>
        <end position="183"/>
    </location>
</feature>